<reference evidence="1" key="1">
    <citation type="submission" date="2021-02" db="EMBL/GenBank/DDBJ databases">
        <authorList>
            <person name="Cremers G."/>
            <person name="Picone N."/>
        </authorList>
    </citation>
    <scope>NUCLEOTIDE SEQUENCE</scope>
    <source>
        <strain evidence="1">PQ17</strain>
    </source>
</reference>
<accession>A0A8J2FP68</accession>
<dbReference type="EMBL" id="CAJNOB010000032">
    <property type="protein sequence ID" value="CAF0700579.1"/>
    <property type="molecule type" value="Genomic_DNA"/>
</dbReference>
<proteinExistence type="predicted"/>
<name>A0A8J2FP68_9BACT</name>
<organism evidence="1 2">
    <name type="scientific">Candidatus Methylacidithermus pantelleriae</name>
    <dbReference type="NCBI Taxonomy" id="2744239"/>
    <lineage>
        <taxon>Bacteria</taxon>
        <taxon>Pseudomonadati</taxon>
        <taxon>Verrucomicrobiota</taxon>
        <taxon>Methylacidiphilae</taxon>
        <taxon>Methylacidiphilales</taxon>
        <taxon>Methylacidiphilaceae</taxon>
        <taxon>Candidatus Methylacidithermus</taxon>
    </lineage>
</organism>
<comment type="caution">
    <text evidence="1">The sequence shown here is derived from an EMBL/GenBank/DDBJ whole genome shotgun (WGS) entry which is preliminary data.</text>
</comment>
<evidence type="ECO:0000313" key="1">
    <source>
        <dbReference type="EMBL" id="CAF0700579.1"/>
    </source>
</evidence>
<dbReference type="Proteomes" id="UP000663859">
    <property type="component" value="Unassembled WGS sequence"/>
</dbReference>
<protein>
    <submittedName>
        <fullName evidence="1">Uncharacterized protein</fullName>
    </submittedName>
</protein>
<dbReference type="RefSeq" id="WP_174583443.1">
    <property type="nucleotide sequence ID" value="NZ_CAJNOB010000032.1"/>
</dbReference>
<keyword evidence="2" id="KW-1185">Reference proteome</keyword>
<gene>
    <name evidence="1" type="ORF">MPNT_380019</name>
</gene>
<evidence type="ECO:0000313" key="2">
    <source>
        <dbReference type="Proteomes" id="UP000663859"/>
    </source>
</evidence>
<sequence length="49" mass="5619">MELEDIALEEVTLLPSSQTQVNHQEKPSQEEKGFLTCEEKASPFEQRIT</sequence>
<dbReference type="AlphaFoldDB" id="A0A8J2FP68"/>